<dbReference type="Proteomes" id="UP001623232">
    <property type="component" value="Chromosome"/>
</dbReference>
<evidence type="ECO:0000313" key="4">
    <source>
        <dbReference type="Proteomes" id="UP001623232"/>
    </source>
</evidence>
<feature type="transmembrane region" description="Helical" evidence="2">
    <location>
        <begin position="42"/>
        <end position="63"/>
    </location>
</feature>
<evidence type="ECO:0000313" key="3">
    <source>
        <dbReference type="EMBL" id="WZK90396.1"/>
    </source>
</evidence>
<proteinExistence type="predicted"/>
<evidence type="ECO:0000256" key="2">
    <source>
        <dbReference type="SAM" id="Phobius"/>
    </source>
</evidence>
<gene>
    <name evidence="3" type="ORF">QEZ52_07600</name>
</gene>
<organism evidence="3 4">
    <name type="scientific">Aliisedimentitalea scapharcae</name>
    <dbReference type="NCBI Taxonomy" id="1524259"/>
    <lineage>
        <taxon>Bacteria</taxon>
        <taxon>Pseudomonadati</taxon>
        <taxon>Pseudomonadota</taxon>
        <taxon>Alphaproteobacteria</taxon>
        <taxon>Rhodobacterales</taxon>
        <taxon>Roseobacteraceae</taxon>
        <taxon>Aliisedimentitalea</taxon>
    </lineage>
</organism>
<accession>A0ABZ2Y0H4</accession>
<keyword evidence="4" id="KW-1185">Reference proteome</keyword>
<sequence>MTVPDRDGEPRVGQPRVQSAAQPSKALFLEHRSYRRRRLMDVAKLLPILGSVLFLVPLFWLLGGASADPVPTSRAVIYIFVVWALLICVNALFGVAVRRWAESWVTTPQSPKNTADEEHG</sequence>
<dbReference type="EMBL" id="CP123584">
    <property type="protein sequence ID" value="WZK90396.1"/>
    <property type="molecule type" value="Genomic_DNA"/>
</dbReference>
<reference evidence="3 4" key="1">
    <citation type="submission" date="2023-04" db="EMBL/GenBank/DDBJ databases">
        <title>Complete genome sequence of Alisedimentitalea scapharcae.</title>
        <authorList>
            <person name="Rong J.-C."/>
            <person name="Yi M.-L."/>
            <person name="Zhao Q."/>
        </authorList>
    </citation>
    <scope>NUCLEOTIDE SEQUENCE [LARGE SCALE GENOMIC DNA]</scope>
    <source>
        <strain evidence="3 4">KCTC 42119</strain>
    </source>
</reference>
<feature type="transmembrane region" description="Helical" evidence="2">
    <location>
        <begin position="75"/>
        <end position="97"/>
    </location>
</feature>
<feature type="region of interest" description="Disordered" evidence="1">
    <location>
        <begin position="1"/>
        <end position="20"/>
    </location>
</feature>
<evidence type="ECO:0000256" key="1">
    <source>
        <dbReference type="SAM" id="MobiDB-lite"/>
    </source>
</evidence>
<keyword evidence="2" id="KW-1133">Transmembrane helix</keyword>
<dbReference type="RefSeq" id="WP_406649087.1">
    <property type="nucleotide sequence ID" value="NZ_CP123584.1"/>
</dbReference>
<feature type="compositionally biased region" description="Basic and acidic residues" evidence="1">
    <location>
        <begin position="1"/>
        <end position="10"/>
    </location>
</feature>
<keyword evidence="2" id="KW-0812">Transmembrane</keyword>
<protein>
    <submittedName>
        <fullName evidence="3">Uncharacterized protein</fullName>
    </submittedName>
</protein>
<name>A0ABZ2Y0H4_9RHOB</name>
<keyword evidence="2" id="KW-0472">Membrane</keyword>